<feature type="transmembrane region" description="Helical" evidence="7">
    <location>
        <begin position="20"/>
        <end position="39"/>
    </location>
</feature>
<feature type="transmembrane region" description="Helical" evidence="7">
    <location>
        <begin position="282"/>
        <end position="301"/>
    </location>
</feature>
<evidence type="ECO:0000256" key="2">
    <source>
        <dbReference type="ARBA" id="ARBA00022448"/>
    </source>
</evidence>
<evidence type="ECO:0000256" key="5">
    <source>
        <dbReference type="ARBA" id="ARBA00022989"/>
    </source>
</evidence>
<feature type="transmembrane region" description="Helical" evidence="7">
    <location>
        <begin position="421"/>
        <end position="441"/>
    </location>
</feature>
<protein>
    <submittedName>
        <fullName evidence="8">MATE family efflux protein</fullName>
    </submittedName>
</protein>
<feature type="transmembrane region" description="Helical" evidence="7">
    <location>
        <begin position="400"/>
        <end position="415"/>
    </location>
</feature>
<feature type="transmembrane region" description="Helical" evidence="7">
    <location>
        <begin position="59"/>
        <end position="84"/>
    </location>
</feature>
<evidence type="ECO:0000256" key="6">
    <source>
        <dbReference type="ARBA" id="ARBA00023136"/>
    </source>
</evidence>
<keyword evidence="2" id="KW-0813">Transport</keyword>
<dbReference type="PIRSF" id="PIRSF006603">
    <property type="entry name" value="DinF"/>
    <property type="match status" value="1"/>
</dbReference>
<feature type="transmembrane region" description="Helical" evidence="7">
    <location>
        <begin position="96"/>
        <end position="117"/>
    </location>
</feature>
<proteinExistence type="predicted"/>
<keyword evidence="5 7" id="KW-1133">Transmembrane helix</keyword>
<comment type="subcellular location">
    <subcellularLocation>
        <location evidence="1">Cell membrane</location>
        <topology evidence="1">Multi-pass membrane protein</topology>
    </subcellularLocation>
</comment>
<evidence type="ECO:0000256" key="3">
    <source>
        <dbReference type="ARBA" id="ARBA00022475"/>
    </source>
</evidence>
<evidence type="ECO:0000256" key="7">
    <source>
        <dbReference type="SAM" id="Phobius"/>
    </source>
</evidence>
<keyword evidence="6 7" id="KW-0472">Membrane</keyword>
<gene>
    <name evidence="8" type="ORF">J2Z76_000193</name>
</gene>
<dbReference type="InterPro" id="IPR052031">
    <property type="entry name" value="Membrane_Transporter-Flippase"/>
</dbReference>
<keyword evidence="3" id="KW-1003">Cell membrane</keyword>
<reference evidence="8 9" key="1">
    <citation type="submission" date="2021-03" db="EMBL/GenBank/DDBJ databases">
        <title>Genomic Encyclopedia of Type Strains, Phase IV (KMG-IV): sequencing the most valuable type-strain genomes for metagenomic binning, comparative biology and taxonomic classification.</title>
        <authorList>
            <person name="Goeker M."/>
        </authorList>
    </citation>
    <scope>NUCLEOTIDE SEQUENCE [LARGE SCALE GENOMIC DNA]</scope>
    <source>
        <strain evidence="8 9">DSM 24004</strain>
    </source>
</reference>
<dbReference type="PANTHER" id="PTHR43549">
    <property type="entry name" value="MULTIDRUG RESISTANCE PROTEIN YPNP-RELATED"/>
    <property type="match status" value="1"/>
</dbReference>
<dbReference type="PANTHER" id="PTHR43549:SF2">
    <property type="entry name" value="MULTIDRUG RESISTANCE PROTEIN NORM-RELATED"/>
    <property type="match status" value="1"/>
</dbReference>
<dbReference type="InterPro" id="IPR048279">
    <property type="entry name" value="MdtK-like"/>
</dbReference>
<dbReference type="Proteomes" id="UP001519342">
    <property type="component" value="Unassembled WGS sequence"/>
</dbReference>
<evidence type="ECO:0000313" key="8">
    <source>
        <dbReference type="EMBL" id="MBP1924340.1"/>
    </source>
</evidence>
<evidence type="ECO:0000256" key="1">
    <source>
        <dbReference type="ARBA" id="ARBA00004651"/>
    </source>
</evidence>
<feature type="transmembrane region" description="Helical" evidence="7">
    <location>
        <begin position="137"/>
        <end position="158"/>
    </location>
</feature>
<evidence type="ECO:0000256" key="4">
    <source>
        <dbReference type="ARBA" id="ARBA00022692"/>
    </source>
</evidence>
<name>A0ABS4G9I1_9FIRM</name>
<feature type="transmembrane region" description="Helical" evidence="7">
    <location>
        <begin position="321"/>
        <end position="340"/>
    </location>
</feature>
<feature type="transmembrane region" description="Helical" evidence="7">
    <location>
        <begin position="170"/>
        <end position="190"/>
    </location>
</feature>
<feature type="transmembrane region" description="Helical" evidence="7">
    <location>
        <begin position="196"/>
        <end position="217"/>
    </location>
</feature>
<dbReference type="NCBIfam" id="TIGR00797">
    <property type="entry name" value="matE"/>
    <property type="match status" value="1"/>
</dbReference>
<sequence>MNFKNNQDTILNGNIYKAILLISFPIIFNNLIQTLYNLVDGFWISKIGSLEFAATTFVWPVNFLFISIGMGISIAGTAILSQLLGADEKDDANKYASQLIMLCIATGTILMLFGVVFSRIIVKIMGVEGKMLYYGTLYLRLTFLDLPFMFYFFIFNAIMNSQGNSVVPTVLSGISAVINAILDPILIFNFNMGVSGAAIATIIAKVLLALACGIYLLKGKSIIQPNFKKFKFNKQIIEKSLKIAIPSAIGQSGSAIGFIFLNTFIVSYGTSTMAAYGMVNRITALISQPALGISTAIISIVGQNFGARNYKRATDSFKKSILLTSAIGIIGCVFLIWQRVRIINFFMQSKDSIDVINQGITYLVYISFSMPLMGIFSSFQGLFQGSGQTKYAMAMEISRLWFVRLPMILFFKYFTSFGSEAIWFSMSFSNLIICIYGYIIYKKRNWMNNLIR</sequence>
<dbReference type="RefSeq" id="WP_209510108.1">
    <property type="nucleotide sequence ID" value="NZ_JAGGKS010000001.1"/>
</dbReference>
<keyword evidence="4 7" id="KW-0812">Transmembrane</keyword>
<feature type="transmembrane region" description="Helical" evidence="7">
    <location>
        <begin position="360"/>
        <end position="379"/>
    </location>
</feature>
<accession>A0ABS4G9I1</accession>
<dbReference type="EMBL" id="JAGGKS010000001">
    <property type="protein sequence ID" value="MBP1924340.1"/>
    <property type="molecule type" value="Genomic_DNA"/>
</dbReference>
<comment type="caution">
    <text evidence="8">The sequence shown here is derived from an EMBL/GenBank/DDBJ whole genome shotgun (WGS) entry which is preliminary data.</text>
</comment>
<keyword evidence="9" id="KW-1185">Reference proteome</keyword>
<dbReference type="Pfam" id="PF01554">
    <property type="entry name" value="MatE"/>
    <property type="match status" value="2"/>
</dbReference>
<evidence type="ECO:0000313" key="9">
    <source>
        <dbReference type="Proteomes" id="UP001519342"/>
    </source>
</evidence>
<organism evidence="8 9">
    <name type="scientific">Sedimentibacter acidaminivorans</name>
    <dbReference type="NCBI Taxonomy" id="913099"/>
    <lineage>
        <taxon>Bacteria</taxon>
        <taxon>Bacillati</taxon>
        <taxon>Bacillota</taxon>
        <taxon>Tissierellia</taxon>
        <taxon>Sedimentibacter</taxon>
    </lineage>
</organism>
<dbReference type="InterPro" id="IPR002528">
    <property type="entry name" value="MATE_fam"/>
</dbReference>